<protein>
    <submittedName>
        <fullName evidence="2">Uncharacterized protein</fullName>
    </submittedName>
</protein>
<accession>A0A182MUT0</accession>
<dbReference type="AlphaFoldDB" id="A0A182MUT0"/>
<reference evidence="2" key="2">
    <citation type="submission" date="2020-05" db="UniProtKB">
        <authorList>
            <consortium name="EnsemblMetazoa"/>
        </authorList>
    </citation>
    <scope>IDENTIFICATION</scope>
    <source>
        <strain evidence="2">A-37</strain>
    </source>
</reference>
<dbReference type="VEuPathDB" id="VectorBase:ACUA026749"/>
<feature type="chain" id="PRO_5008128954" evidence="1">
    <location>
        <begin position="29"/>
        <end position="146"/>
    </location>
</feature>
<evidence type="ECO:0000256" key="1">
    <source>
        <dbReference type="SAM" id="SignalP"/>
    </source>
</evidence>
<dbReference type="Proteomes" id="UP000075883">
    <property type="component" value="Unassembled WGS sequence"/>
</dbReference>
<dbReference type="EnsemblMetazoa" id="ACUA026749-RA">
    <property type="protein sequence ID" value="ACUA026749-PA"/>
    <property type="gene ID" value="ACUA026749"/>
</dbReference>
<feature type="signal peptide" evidence="1">
    <location>
        <begin position="1"/>
        <end position="28"/>
    </location>
</feature>
<organism evidence="2 3">
    <name type="scientific">Anopheles culicifacies</name>
    <dbReference type="NCBI Taxonomy" id="139723"/>
    <lineage>
        <taxon>Eukaryota</taxon>
        <taxon>Metazoa</taxon>
        <taxon>Ecdysozoa</taxon>
        <taxon>Arthropoda</taxon>
        <taxon>Hexapoda</taxon>
        <taxon>Insecta</taxon>
        <taxon>Pterygota</taxon>
        <taxon>Neoptera</taxon>
        <taxon>Endopterygota</taxon>
        <taxon>Diptera</taxon>
        <taxon>Nematocera</taxon>
        <taxon>Culicoidea</taxon>
        <taxon>Culicidae</taxon>
        <taxon>Anophelinae</taxon>
        <taxon>Anopheles</taxon>
        <taxon>culicifacies species complex</taxon>
    </lineage>
</organism>
<evidence type="ECO:0000313" key="3">
    <source>
        <dbReference type="Proteomes" id="UP000075883"/>
    </source>
</evidence>
<reference evidence="3" key="1">
    <citation type="submission" date="2013-09" db="EMBL/GenBank/DDBJ databases">
        <title>The Genome Sequence of Anopheles culicifacies species A.</title>
        <authorList>
            <consortium name="The Broad Institute Genomics Platform"/>
            <person name="Neafsey D.E."/>
            <person name="Besansky N."/>
            <person name="Howell P."/>
            <person name="Walton C."/>
            <person name="Young S.K."/>
            <person name="Zeng Q."/>
            <person name="Gargeya S."/>
            <person name="Fitzgerald M."/>
            <person name="Haas B."/>
            <person name="Abouelleil A."/>
            <person name="Allen A.W."/>
            <person name="Alvarado L."/>
            <person name="Arachchi H.M."/>
            <person name="Berlin A.M."/>
            <person name="Chapman S.B."/>
            <person name="Gainer-Dewar J."/>
            <person name="Goldberg J."/>
            <person name="Griggs A."/>
            <person name="Gujja S."/>
            <person name="Hansen M."/>
            <person name="Howarth C."/>
            <person name="Imamovic A."/>
            <person name="Ireland A."/>
            <person name="Larimer J."/>
            <person name="McCowan C."/>
            <person name="Murphy C."/>
            <person name="Pearson M."/>
            <person name="Poon T.W."/>
            <person name="Priest M."/>
            <person name="Roberts A."/>
            <person name="Saif S."/>
            <person name="Shea T."/>
            <person name="Sisk P."/>
            <person name="Sykes S."/>
            <person name="Wortman J."/>
            <person name="Nusbaum C."/>
            <person name="Birren B."/>
        </authorList>
    </citation>
    <scope>NUCLEOTIDE SEQUENCE [LARGE SCALE GENOMIC DNA]</scope>
    <source>
        <strain evidence="3">A-37</strain>
    </source>
</reference>
<dbReference type="EMBL" id="AXCM01001640">
    <property type="status" value="NOT_ANNOTATED_CDS"/>
    <property type="molecule type" value="Genomic_DNA"/>
</dbReference>
<name>A0A182MUT0_9DIPT</name>
<sequence>MRSNVIQSWCNAVLCVTVLVCCLGLASGRIIHRIGDYNAPMVEPVRQCRAICLAHHLHEEINKIIVTDECSDRPNCFMCWDYCKILHEEKRIVRDLMCSDVICYSGCKTACKYYGGFFRNVKPQTSPTATAVDVPTNRYDVEPSAT</sequence>
<keyword evidence="1" id="KW-0732">Signal</keyword>
<proteinExistence type="predicted"/>
<keyword evidence="3" id="KW-1185">Reference proteome</keyword>
<evidence type="ECO:0000313" key="2">
    <source>
        <dbReference type="EnsemblMetazoa" id="ACUA026749-PA"/>
    </source>
</evidence>